<dbReference type="Gene3D" id="3.30.230.70">
    <property type="entry name" value="GHMP Kinase, N-terminal domain"/>
    <property type="match status" value="1"/>
</dbReference>
<accession>A0A9P5G6B1</accession>
<dbReference type="EMBL" id="QQZK01000055">
    <property type="protein sequence ID" value="KAF5099816.1"/>
    <property type="molecule type" value="Genomic_DNA"/>
</dbReference>
<dbReference type="SUPFAM" id="SSF54211">
    <property type="entry name" value="Ribosomal protein S5 domain 2-like"/>
    <property type="match status" value="1"/>
</dbReference>
<evidence type="ECO:0008006" key="3">
    <source>
        <dbReference type="Google" id="ProtNLM"/>
    </source>
</evidence>
<evidence type="ECO:0000313" key="2">
    <source>
        <dbReference type="Proteomes" id="UP000750522"/>
    </source>
</evidence>
<dbReference type="GO" id="GO:0000176">
    <property type="term" value="C:nuclear exosome (RNase complex)"/>
    <property type="evidence" value="ECO:0007669"/>
    <property type="project" value="UniProtKB-ARBA"/>
</dbReference>
<dbReference type="GO" id="GO:0071038">
    <property type="term" value="P:TRAMP-dependent tRNA surveillance pathway"/>
    <property type="evidence" value="ECO:0007669"/>
    <property type="project" value="UniProtKB-ARBA"/>
</dbReference>
<dbReference type="GO" id="GO:0000177">
    <property type="term" value="C:cytoplasmic exosome (RNase complex)"/>
    <property type="evidence" value="ECO:0007669"/>
    <property type="project" value="UniProtKB-ARBA"/>
</dbReference>
<dbReference type="InterPro" id="IPR027408">
    <property type="entry name" value="PNPase/RNase_PH_dom_sf"/>
</dbReference>
<gene>
    <name evidence="1" type="ORF">DV451_002829</name>
</gene>
<protein>
    <recommendedName>
        <fullName evidence="3">Ribosomal RNA-processing protein 43</fullName>
    </recommendedName>
</protein>
<organism evidence="1 2">
    <name type="scientific">Geotrichum candidum</name>
    <name type="common">Oospora lactis</name>
    <name type="synonym">Dipodascus geotrichum</name>
    <dbReference type="NCBI Taxonomy" id="1173061"/>
    <lineage>
        <taxon>Eukaryota</taxon>
        <taxon>Fungi</taxon>
        <taxon>Dikarya</taxon>
        <taxon>Ascomycota</taxon>
        <taxon>Saccharomycotina</taxon>
        <taxon>Dipodascomycetes</taxon>
        <taxon>Dipodascales</taxon>
        <taxon>Dipodascaceae</taxon>
        <taxon>Geotrichum</taxon>
    </lineage>
</organism>
<dbReference type="InterPro" id="IPR020568">
    <property type="entry name" value="Ribosomal_Su5_D2-typ_SF"/>
</dbReference>
<reference evidence="1" key="2">
    <citation type="submission" date="2020-01" db="EMBL/GenBank/DDBJ databases">
        <authorList>
            <person name="Perkins V."/>
            <person name="Lessard M.-H."/>
            <person name="Dugat-Bony E."/>
            <person name="Frenette M."/>
            <person name="Labrie S."/>
        </authorList>
    </citation>
    <scope>NUCLEOTIDE SEQUENCE</scope>
    <source>
        <strain evidence="1">LMA-70</strain>
    </source>
</reference>
<reference evidence="1" key="1">
    <citation type="journal article" date="2020" name="Front. Microbiol.">
        <title>Phenotypic and Genetic Characterization of the Cheese Ripening Yeast Geotrichum candidum.</title>
        <authorList>
            <person name="Perkins V."/>
            <person name="Vignola S."/>
            <person name="Lessard M.H."/>
            <person name="Plante P.L."/>
            <person name="Corbeil J."/>
            <person name="Dugat-Bony E."/>
            <person name="Frenette M."/>
            <person name="Labrie S."/>
        </authorList>
    </citation>
    <scope>NUCLEOTIDE SEQUENCE</scope>
    <source>
        <strain evidence="1">LMA-70</strain>
    </source>
</reference>
<comment type="caution">
    <text evidence="1">The sequence shown here is derived from an EMBL/GenBank/DDBJ whole genome shotgun (WGS) entry which is preliminary data.</text>
</comment>
<dbReference type="Proteomes" id="UP000750522">
    <property type="component" value="Unassembled WGS sequence"/>
</dbReference>
<dbReference type="GO" id="GO:0000467">
    <property type="term" value="P:exonucleolytic trimming to generate mature 3'-end of 5.8S rRNA from tricistronic rRNA transcript (SSU-rRNA, 5.8S rRNA, LSU-rRNA)"/>
    <property type="evidence" value="ECO:0007669"/>
    <property type="project" value="UniProtKB-ARBA"/>
</dbReference>
<evidence type="ECO:0000313" key="1">
    <source>
        <dbReference type="EMBL" id="KAF5099816.1"/>
    </source>
</evidence>
<dbReference type="AlphaFoldDB" id="A0A9P5G6B1"/>
<name>A0A9P5G6B1_GEOCN</name>
<sequence length="334" mass="36018">MASATEAPTITPLFFPATTFSRIEPDLYLQRHLEQGLRPQGSARGFHDFLRVSTYSPSPGRCTLHAGNESGSGVIISAGTVVSVTRTRGAAGIYPNVEILRGGFGSAPSTEEMVLSQRCRELLAAVFPADDPVFRVGYVDADDNAAASLLGEDADSVEDEEDKWLAFTVHVQVLSRNGPPFDHVWRAVITALGSILPVRFRVYDEETDGDLSPEAIENRFVVAASDTDEKARHFPAARLKHLHSSTFGVASITAASDSAAVPTEARTELLADIEGEIEETCLTSTVHVVRDETHLYGVSVNVVDAGRDLFVRTTSGGLQINRKQIAEALALAKR</sequence>
<dbReference type="GO" id="GO:0005730">
    <property type="term" value="C:nucleolus"/>
    <property type="evidence" value="ECO:0007669"/>
    <property type="project" value="UniProtKB-ARBA"/>
</dbReference>
<proteinExistence type="predicted"/>